<evidence type="ECO:0000313" key="3">
    <source>
        <dbReference type="EMBL" id="RZC58448.1"/>
    </source>
</evidence>
<reference evidence="3 4" key="1">
    <citation type="journal article" date="2018" name="Science">
        <title>The opium poppy genome and morphinan production.</title>
        <authorList>
            <person name="Guo L."/>
            <person name="Winzer T."/>
            <person name="Yang X."/>
            <person name="Li Y."/>
            <person name="Ning Z."/>
            <person name="He Z."/>
            <person name="Teodor R."/>
            <person name="Lu Y."/>
            <person name="Bowser T.A."/>
            <person name="Graham I.A."/>
            <person name="Ye K."/>
        </authorList>
    </citation>
    <scope>NUCLEOTIDE SEQUENCE [LARGE SCALE GENOMIC DNA]</scope>
    <source>
        <strain evidence="4">cv. HN1</strain>
        <tissue evidence="3">Leaves</tissue>
    </source>
</reference>
<evidence type="ECO:0000256" key="1">
    <source>
        <dbReference type="SAM" id="MobiDB-lite"/>
    </source>
</evidence>
<feature type="signal peptide" evidence="2">
    <location>
        <begin position="1"/>
        <end position="25"/>
    </location>
</feature>
<organism evidence="3 4">
    <name type="scientific">Papaver somniferum</name>
    <name type="common">Opium poppy</name>
    <dbReference type="NCBI Taxonomy" id="3469"/>
    <lineage>
        <taxon>Eukaryota</taxon>
        <taxon>Viridiplantae</taxon>
        <taxon>Streptophyta</taxon>
        <taxon>Embryophyta</taxon>
        <taxon>Tracheophyta</taxon>
        <taxon>Spermatophyta</taxon>
        <taxon>Magnoliopsida</taxon>
        <taxon>Ranunculales</taxon>
        <taxon>Papaveraceae</taxon>
        <taxon>Papaveroideae</taxon>
        <taxon>Papaver</taxon>
    </lineage>
</organism>
<proteinExistence type="predicted"/>
<dbReference type="EMBL" id="CM010718">
    <property type="protein sequence ID" value="RZC58448.1"/>
    <property type="molecule type" value="Genomic_DNA"/>
</dbReference>
<accession>A0A4Y7JF75</accession>
<gene>
    <name evidence="3" type="ORF">C5167_005746</name>
</gene>
<feature type="compositionally biased region" description="Basic and acidic residues" evidence="1">
    <location>
        <begin position="109"/>
        <end position="118"/>
    </location>
</feature>
<keyword evidence="2" id="KW-0732">Signal</keyword>
<evidence type="ECO:0000256" key="2">
    <source>
        <dbReference type="SAM" id="SignalP"/>
    </source>
</evidence>
<dbReference type="Proteomes" id="UP000316621">
    <property type="component" value="Chromosome 4"/>
</dbReference>
<evidence type="ECO:0000313" key="4">
    <source>
        <dbReference type="Proteomes" id="UP000316621"/>
    </source>
</evidence>
<dbReference type="OrthoDB" id="894015at2759"/>
<sequence>MEFSILFVATLIVTILSNTLTPSLSLCDTSSTQHGHHLQPLTKKVVSSSHDQQAAVLPGKKHVYTKLPRKLLSTDESMDVSNNAGNKPTTDMSEATKKTQGTLSGKRPQNHDIMEGRKGTRQTWVEFEEDDPYTTSSCRSNTEKDVVPNPVT</sequence>
<dbReference type="AlphaFoldDB" id="A0A4Y7JF75"/>
<name>A0A4Y7JF75_PAPSO</name>
<keyword evidence="4" id="KW-1185">Reference proteome</keyword>
<feature type="region of interest" description="Disordered" evidence="1">
    <location>
        <begin position="70"/>
        <end position="152"/>
    </location>
</feature>
<feature type="compositionally biased region" description="Polar residues" evidence="1">
    <location>
        <begin position="79"/>
        <end position="103"/>
    </location>
</feature>
<feature type="chain" id="PRO_5021195062" evidence="2">
    <location>
        <begin position="26"/>
        <end position="152"/>
    </location>
</feature>
<protein>
    <submittedName>
        <fullName evidence="3">Uncharacterized protein</fullName>
    </submittedName>
</protein>
<dbReference type="Gramene" id="RZC58448">
    <property type="protein sequence ID" value="RZC58448"/>
    <property type="gene ID" value="C5167_005746"/>
</dbReference>